<name>A0A8B2NJZ9_9HYPH</name>
<sequence>MNTTRKIGFAATALAALLTTAALAQEAGDQPSDQMMQGQDAAPGNMMGDDMSGMEGMMPMMEMMKKMGPMMEACTEMMRAKADQMQAPEVEPQDG</sequence>
<feature type="signal peptide" evidence="2">
    <location>
        <begin position="1"/>
        <end position="24"/>
    </location>
</feature>
<proteinExistence type="predicted"/>
<comment type="caution">
    <text evidence="3">The sequence shown here is derived from an EMBL/GenBank/DDBJ whole genome shotgun (WGS) entry which is preliminary data.</text>
</comment>
<feature type="compositionally biased region" description="Low complexity" evidence="1">
    <location>
        <begin position="46"/>
        <end position="55"/>
    </location>
</feature>
<dbReference type="EMBL" id="QHHQ01000015">
    <property type="protein sequence ID" value="RAH96236.1"/>
    <property type="molecule type" value="Genomic_DNA"/>
</dbReference>
<evidence type="ECO:0000256" key="2">
    <source>
        <dbReference type="SAM" id="SignalP"/>
    </source>
</evidence>
<protein>
    <recommendedName>
        <fullName evidence="5">Pentapeptide MXKDX repeat protein</fullName>
    </recommendedName>
</protein>
<keyword evidence="4" id="KW-1185">Reference proteome</keyword>
<dbReference type="Proteomes" id="UP000249590">
    <property type="component" value="Unassembled WGS sequence"/>
</dbReference>
<dbReference type="RefSeq" id="WP_111352613.1">
    <property type="nucleotide sequence ID" value="NZ_QHHQ01000015.1"/>
</dbReference>
<reference evidence="3 4" key="1">
    <citation type="submission" date="2018-05" db="EMBL/GenBank/DDBJ databases">
        <title>Acuticoccus sediminis sp. nov., isolated from deep-sea sediment of Indian Ocean.</title>
        <authorList>
            <person name="Liu X."/>
            <person name="Lai Q."/>
            <person name="Du Y."/>
            <person name="Sun F."/>
            <person name="Zhang X."/>
            <person name="Wang S."/>
            <person name="Shao Z."/>
        </authorList>
    </citation>
    <scope>NUCLEOTIDE SEQUENCE [LARGE SCALE GENOMIC DNA]</scope>
    <source>
        <strain evidence="3 4">PTG4-2</strain>
    </source>
</reference>
<feature type="region of interest" description="Disordered" evidence="1">
    <location>
        <begin position="26"/>
        <end position="55"/>
    </location>
</feature>
<organism evidence="3 4">
    <name type="scientific">Acuticoccus sediminis</name>
    <dbReference type="NCBI Taxonomy" id="2184697"/>
    <lineage>
        <taxon>Bacteria</taxon>
        <taxon>Pseudomonadati</taxon>
        <taxon>Pseudomonadota</taxon>
        <taxon>Alphaproteobacteria</taxon>
        <taxon>Hyphomicrobiales</taxon>
        <taxon>Amorphaceae</taxon>
        <taxon>Acuticoccus</taxon>
    </lineage>
</organism>
<dbReference type="AlphaFoldDB" id="A0A8B2NJZ9"/>
<gene>
    <name evidence="3" type="ORF">DLJ53_32995</name>
</gene>
<evidence type="ECO:0008006" key="5">
    <source>
        <dbReference type="Google" id="ProtNLM"/>
    </source>
</evidence>
<accession>A0A8B2NJZ9</accession>
<evidence type="ECO:0000313" key="4">
    <source>
        <dbReference type="Proteomes" id="UP000249590"/>
    </source>
</evidence>
<evidence type="ECO:0000256" key="1">
    <source>
        <dbReference type="SAM" id="MobiDB-lite"/>
    </source>
</evidence>
<evidence type="ECO:0000313" key="3">
    <source>
        <dbReference type="EMBL" id="RAH96236.1"/>
    </source>
</evidence>
<keyword evidence="2" id="KW-0732">Signal</keyword>
<feature type="chain" id="PRO_5032361610" description="Pentapeptide MXKDX repeat protein" evidence="2">
    <location>
        <begin position="25"/>
        <end position="95"/>
    </location>
</feature>